<proteinExistence type="predicted"/>
<evidence type="ECO:0000256" key="1">
    <source>
        <dbReference type="SAM" id="MobiDB-lite"/>
    </source>
</evidence>
<accession>A0A9W7Y5S4</accession>
<feature type="compositionally biased region" description="Low complexity" evidence="1">
    <location>
        <begin position="9"/>
        <end position="37"/>
    </location>
</feature>
<dbReference type="Pfam" id="PF09495">
    <property type="entry name" value="DUF2462"/>
    <property type="match status" value="1"/>
</dbReference>
<name>A0A9W7Y5S4_9FUNG</name>
<reference evidence="2" key="1">
    <citation type="submission" date="2022-07" db="EMBL/GenBank/DDBJ databases">
        <title>Phylogenomic reconstructions and comparative analyses of Kickxellomycotina fungi.</title>
        <authorList>
            <person name="Reynolds N.K."/>
            <person name="Stajich J.E."/>
            <person name="Barry K."/>
            <person name="Grigoriev I.V."/>
            <person name="Crous P."/>
            <person name="Smith M.E."/>
        </authorList>
    </citation>
    <scope>NUCLEOTIDE SEQUENCE</scope>
    <source>
        <strain evidence="2">NBRC 32514</strain>
    </source>
</reference>
<protein>
    <submittedName>
        <fullName evidence="2">Uncharacterized protein</fullName>
    </submittedName>
</protein>
<evidence type="ECO:0000313" key="2">
    <source>
        <dbReference type="EMBL" id="KAJ1724337.1"/>
    </source>
</evidence>
<gene>
    <name evidence="2" type="ORF">LPJ53_001420</name>
</gene>
<keyword evidence="3" id="KW-1185">Reference proteome</keyword>
<dbReference type="AlphaFoldDB" id="A0A9W7Y5S4"/>
<sequence>MAQGKGLKGKSTIIKSKSSTAAAAAKKGKTHGSASGAPLRKGRVVKATKKAGLAKHNKLQKKLVAGMTASLEQTMAVKAGAVGKLTIMKDAQEKGKAVPVKRRKY</sequence>
<dbReference type="Proteomes" id="UP001149813">
    <property type="component" value="Unassembled WGS sequence"/>
</dbReference>
<dbReference type="EMBL" id="JANBOJ010000035">
    <property type="protein sequence ID" value="KAJ1724337.1"/>
    <property type="molecule type" value="Genomic_DNA"/>
</dbReference>
<feature type="region of interest" description="Disordered" evidence="1">
    <location>
        <begin position="1"/>
        <end position="42"/>
    </location>
</feature>
<comment type="caution">
    <text evidence="2">The sequence shown here is derived from an EMBL/GenBank/DDBJ whole genome shotgun (WGS) entry which is preliminary data.</text>
</comment>
<dbReference type="OrthoDB" id="5239630at2759"/>
<dbReference type="InterPro" id="IPR019034">
    <property type="entry name" value="UPF0390"/>
</dbReference>
<evidence type="ECO:0000313" key="3">
    <source>
        <dbReference type="Proteomes" id="UP001149813"/>
    </source>
</evidence>
<organism evidence="2 3">
    <name type="scientific">Coemansia erecta</name>
    <dbReference type="NCBI Taxonomy" id="147472"/>
    <lineage>
        <taxon>Eukaryota</taxon>
        <taxon>Fungi</taxon>
        <taxon>Fungi incertae sedis</taxon>
        <taxon>Zoopagomycota</taxon>
        <taxon>Kickxellomycotina</taxon>
        <taxon>Kickxellomycetes</taxon>
        <taxon>Kickxellales</taxon>
        <taxon>Kickxellaceae</taxon>
        <taxon>Coemansia</taxon>
    </lineage>
</organism>